<dbReference type="GO" id="GO:0034727">
    <property type="term" value="P:piecemeal microautophagy of the nucleus"/>
    <property type="evidence" value="ECO:0007669"/>
    <property type="project" value="TreeGrafter"/>
</dbReference>
<dbReference type="PANTHER" id="PTHR13040">
    <property type="entry name" value="AUTOPHAGY PROTEIN 5"/>
    <property type="match status" value="1"/>
</dbReference>
<feature type="domain" description="Autophagy protein ATG5 UblB" evidence="7">
    <location>
        <begin position="217"/>
        <end position="318"/>
    </location>
</feature>
<organism evidence="10 11">
    <name type="scientific">Septoria linicola</name>
    <dbReference type="NCBI Taxonomy" id="215465"/>
    <lineage>
        <taxon>Eukaryota</taxon>
        <taxon>Fungi</taxon>
        <taxon>Dikarya</taxon>
        <taxon>Ascomycota</taxon>
        <taxon>Pezizomycotina</taxon>
        <taxon>Dothideomycetes</taxon>
        <taxon>Dothideomycetidae</taxon>
        <taxon>Mycosphaerellales</taxon>
        <taxon>Mycosphaerellaceae</taxon>
        <taxon>Septoria</taxon>
    </lineage>
</organism>
<keyword evidence="6" id="KW-0813">Transport</keyword>
<dbReference type="GO" id="GO:0005776">
    <property type="term" value="C:autophagosome"/>
    <property type="evidence" value="ECO:0007669"/>
    <property type="project" value="TreeGrafter"/>
</dbReference>
<comment type="function">
    <text evidence="6">Involved in cytoplasm to vacuole transport (Cvt) and autophagic vesicle formation.</text>
</comment>
<dbReference type="Pfam" id="PF04106">
    <property type="entry name" value="ATG5_UblB"/>
    <property type="match status" value="1"/>
</dbReference>
<protein>
    <recommendedName>
        <fullName evidence="6">Autophagy protein 5</fullName>
    </recommendedName>
</protein>
<name>A0A9Q9AZ49_9PEZI</name>
<evidence type="ECO:0000313" key="10">
    <source>
        <dbReference type="EMBL" id="USW57849.1"/>
    </source>
</evidence>
<comment type="subcellular location">
    <subcellularLocation>
        <location evidence="1 6">Preautophagosomal structure membrane</location>
        <topology evidence="1 6">Peripheral membrane protein</topology>
    </subcellularLocation>
</comment>
<evidence type="ECO:0000256" key="3">
    <source>
        <dbReference type="ARBA" id="ARBA00022499"/>
    </source>
</evidence>
<evidence type="ECO:0000256" key="6">
    <source>
        <dbReference type="RuleBase" id="RU361202"/>
    </source>
</evidence>
<evidence type="ECO:0000256" key="2">
    <source>
        <dbReference type="ARBA" id="ARBA00006910"/>
    </source>
</evidence>
<keyword evidence="6" id="KW-0472">Membrane</keyword>
<evidence type="ECO:0000256" key="1">
    <source>
        <dbReference type="ARBA" id="ARBA00004623"/>
    </source>
</evidence>
<dbReference type="GO" id="GO:0019776">
    <property type="term" value="F:Atg8-family ligase activity"/>
    <property type="evidence" value="ECO:0007669"/>
    <property type="project" value="TreeGrafter"/>
</dbReference>
<dbReference type="InterPro" id="IPR007239">
    <property type="entry name" value="Atg5"/>
</dbReference>
<gene>
    <name evidence="10" type="ORF">Slin15195_G111680</name>
</gene>
<dbReference type="Pfam" id="PF20637">
    <property type="entry name" value="ATG5_HBR"/>
    <property type="match status" value="1"/>
</dbReference>
<dbReference type="Proteomes" id="UP001056384">
    <property type="component" value="Chromosome 10"/>
</dbReference>
<dbReference type="GO" id="GO:0044233">
    <property type="term" value="C:mitochondria-associated endoplasmic reticulum membrane contact site"/>
    <property type="evidence" value="ECO:0007669"/>
    <property type="project" value="TreeGrafter"/>
</dbReference>
<dbReference type="InterPro" id="IPR048318">
    <property type="entry name" value="ATG5_UblB"/>
</dbReference>
<dbReference type="InterPro" id="IPR042527">
    <property type="entry name" value="Atg5_UblA_dom_sf"/>
</dbReference>
<accession>A0A9Q9AZ49</accession>
<dbReference type="FunFam" id="3.10.20.620:FF:000004">
    <property type="entry name" value="Autophagy protein 5"/>
    <property type="match status" value="1"/>
</dbReference>
<dbReference type="Gene3D" id="3.10.20.620">
    <property type="match status" value="1"/>
</dbReference>
<evidence type="ECO:0000256" key="4">
    <source>
        <dbReference type="ARBA" id="ARBA00022843"/>
    </source>
</evidence>
<dbReference type="GO" id="GO:0000422">
    <property type="term" value="P:autophagy of mitochondrion"/>
    <property type="evidence" value="ECO:0007669"/>
    <property type="project" value="TreeGrafter"/>
</dbReference>
<dbReference type="PANTHER" id="PTHR13040:SF2">
    <property type="entry name" value="AUTOPHAGY PROTEIN 5"/>
    <property type="match status" value="1"/>
</dbReference>
<keyword evidence="4 6" id="KW-0832">Ubl conjugation</keyword>
<dbReference type="InterPro" id="IPR048940">
    <property type="entry name" value="ATG5_HBR"/>
</dbReference>
<sequence length="322" mass="35326">MPASANALAALQTKIWSGSIALEIRLAASDCRTYDVSEPYLVQFPRLSYLGFLLPRLHAFFTPSLITPEVSAHDAWISFEGVPMKWHYPLGLLYDLFSGAEPLDLDPPGLSDPAESSILPSNSTAVATIPWKLVIHYSDFPDEQLIQLDAEGRTMQDTYVNAVKEADFVRNGTARTVMSMSKDDSDNLWLAVQNHDRPLFNTVNNKILNPPGLTLRHVPIKIYLPTTGKSEATETIEEETTPAHLRVVQALVPIVQASKQPQTLGTALNTVLPTIFPSRRSPIYARPVLHGAAVPLGARLDDLGRAAAYTDGFLHLAIVMHG</sequence>
<evidence type="ECO:0000256" key="5">
    <source>
        <dbReference type="ARBA" id="ARBA00023006"/>
    </source>
</evidence>
<evidence type="ECO:0000259" key="8">
    <source>
        <dbReference type="Pfam" id="PF20637"/>
    </source>
</evidence>
<evidence type="ECO:0000313" key="11">
    <source>
        <dbReference type="Proteomes" id="UP001056384"/>
    </source>
</evidence>
<keyword evidence="3 6" id="KW-1017">Isopeptide bond</keyword>
<dbReference type="InterPro" id="IPR042526">
    <property type="entry name" value="Atg5_HR"/>
</dbReference>
<evidence type="ECO:0000259" key="9">
    <source>
        <dbReference type="Pfam" id="PF20638"/>
    </source>
</evidence>
<dbReference type="EMBL" id="CP099427">
    <property type="protein sequence ID" value="USW57849.1"/>
    <property type="molecule type" value="Genomic_DNA"/>
</dbReference>
<feature type="domain" description="Autophagy protein ATG5 UblA" evidence="9">
    <location>
        <begin position="15"/>
        <end position="137"/>
    </location>
</feature>
<reference evidence="10" key="1">
    <citation type="submission" date="2022-06" db="EMBL/GenBank/DDBJ databases">
        <title>Complete genome sequences of two strains of the flax pathogen Septoria linicola.</title>
        <authorList>
            <person name="Lapalu N."/>
            <person name="Simon A."/>
            <person name="Demenou B."/>
            <person name="Paumier D."/>
            <person name="Guillot M.-P."/>
            <person name="Gout L."/>
            <person name="Valade R."/>
        </authorList>
    </citation>
    <scope>NUCLEOTIDE SEQUENCE</scope>
    <source>
        <strain evidence="10">SE15195</strain>
    </source>
</reference>
<dbReference type="Gene3D" id="3.10.20.90">
    <property type="entry name" value="Phosphatidylinositol 3-kinase Catalytic Subunit, Chain A, domain 1"/>
    <property type="match status" value="1"/>
</dbReference>
<dbReference type="InterPro" id="IPR048939">
    <property type="entry name" value="ATG5_UblA"/>
</dbReference>
<dbReference type="AlphaFoldDB" id="A0A9Q9AZ49"/>
<dbReference type="GO" id="GO:0034274">
    <property type="term" value="C:Atg12-Atg5-Atg16 complex"/>
    <property type="evidence" value="ECO:0007669"/>
    <property type="project" value="TreeGrafter"/>
</dbReference>
<comment type="subunit">
    <text evidence="6">Conjugated with ATG12.</text>
</comment>
<dbReference type="GO" id="GO:0061908">
    <property type="term" value="C:phagophore"/>
    <property type="evidence" value="ECO:0007669"/>
    <property type="project" value="TreeGrafter"/>
</dbReference>
<comment type="similarity">
    <text evidence="2 6">Belongs to the ATG5 family.</text>
</comment>
<feature type="domain" description="Autophagy protein ATG5 alpha-helical bundle region" evidence="8">
    <location>
        <begin position="153"/>
        <end position="209"/>
    </location>
</feature>
<keyword evidence="11" id="KW-1185">Reference proteome</keyword>
<keyword evidence="5 6" id="KW-0072">Autophagy</keyword>
<dbReference type="Gene3D" id="1.10.246.190">
    <property type="entry name" value="Autophagy protein Apg5, helix rich domain"/>
    <property type="match status" value="1"/>
</dbReference>
<evidence type="ECO:0000259" key="7">
    <source>
        <dbReference type="Pfam" id="PF04106"/>
    </source>
</evidence>
<dbReference type="GO" id="GO:0034045">
    <property type="term" value="C:phagophore assembly site membrane"/>
    <property type="evidence" value="ECO:0007669"/>
    <property type="project" value="UniProtKB-SubCell"/>
</dbReference>
<proteinExistence type="inferred from homology"/>
<dbReference type="GO" id="GO:0006995">
    <property type="term" value="P:cellular response to nitrogen starvation"/>
    <property type="evidence" value="ECO:0007669"/>
    <property type="project" value="TreeGrafter"/>
</dbReference>
<dbReference type="Pfam" id="PF20638">
    <property type="entry name" value="ATG5_UblA"/>
    <property type="match status" value="1"/>
</dbReference>